<keyword evidence="6" id="KW-1185">Reference proteome</keyword>
<name>G0VBT4_NAUCA</name>
<dbReference type="GO" id="GO:0043558">
    <property type="term" value="P:regulation of translational initiation in response to stress"/>
    <property type="evidence" value="ECO:0007669"/>
    <property type="project" value="EnsemblFungi"/>
</dbReference>
<dbReference type="GO" id="GO:0006414">
    <property type="term" value="P:translational elongation"/>
    <property type="evidence" value="ECO:0007669"/>
    <property type="project" value="EnsemblFungi"/>
</dbReference>
<dbReference type="InParanoid" id="G0VBT4"/>
<sequence>MSNPFDLLGNDVEDPNVVVLPPKELVKKNTSSKKNDVPPPSANPARASKNRPAKPTGNEGAIRDKSAGRGNNRSRDVSSSAAARKTNTRRATDRHSRSGKVDTEKKVNQGWGDDNKELSAEEAAEADAEAEIAADAEEKEKASKQMSLQDYLSTVNTDLNKVPEVTKNINALEGAELFVKEEEEYAPATKVKNVKSKQLKTKNFLDFSATFSDALPKERKNFGGRGGRGDSRRGGRGGKNNNRGGNNANPVEKNRSIDTSNLPSLA</sequence>
<feature type="compositionally biased region" description="Acidic residues" evidence="3">
    <location>
        <begin position="120"/>
        <end position="135"/>
    </location>
</feature>
<protein>
    <recommendedName>
        <fullName evidence="4">Hyaluronan/mRNA-binding protein domain-containing protein</fullName>
    </recommendedName>
</protein>
<dbReference type="STRING" id="1064592.G0VBT4"/>
<dbReference type="Gene3D" id="6.10.140.1040">
    <property type="match status" value="1"/>
</dbReference>
<evidence type="ECO:0000256" key="3">
    <source>
        <dbReference type="SAM" id="MobiDB-lite"/>
    </source>
</evidence>
<dbReference type="OMA" id="KKWAGAK"/>
<proteinExistence type="predicted"/>
<dbReference type="eggNOG" id="ENOG502QS5P">
    <property type="taxonomic scope" value="Eukaryota"/>
</dbReference>
<dbReference type="GeneID" id="96901970"/>
<evidence type="ECO:0000259" key="4">
    <source>
        <dbReference type="SMART" id="SM01233"/>
    </source>
</evidence>
<dbReference type="GO" id="GO:0005737">
    <property type="term" value="C:cytoplasm"/>
    <property type="evidence" value="ECO:0007669"/>
    <property type="project" value="UniProtKB-SubCell"/>
</dbReference>
<dbReference type="GO" id="GO:0043022">
    <property type="term" value="F:ribosome binding"/>
    <property type="evidence" value="ECO:0007669"/>
    <property type="project" value="EnsemblFungi"/>
</dbReference>
<dbReference type="KEGG" id="ncs:NCAS_0B03260"/>
<feature type="domain" description="Hyaluronan/mRNA-binding protein" evidence="4">
    <location>
        <begin position="88"/>
        <end position="174"/>
    </location>
</feature>
<dbReference type="OrthoDB" id="5426471at2759"/>
<dbReference type="FunCoup" id="G0VBT4">
    <property type="interactions" value="410"/>
</dbReference>
<dbReference type="GO" id="GO:0043066">
    <property type="term" value="P:negative regulation of apoptotic process"/>
    <property type="evidence" value="ECO:0007669"/>
    <property type="project" value="EnsemblFungi"/>
</dbReference>
<evidence type="ECO:0000256" key="1">
    <source>
        <dbReference type="ARBA" id="ARBA00004496"/>
    </source>
</evidence>
<dbReference type="GO" id="GO:0003723">
    <property type="term" value="F:RNA binding"/>
    <property type="evidence" value="ECO:0007669"/>
    <property type="project" value="InterPro"/>
</dbReference>
<dbReference type="GO" id="GO:0042162">
    <property type="term" value="F:telomeric DNA binding"/>
    <property type="evidence" value="ECO:0007669"/>
    <property type="project" value="EnsemblFungi"/>
</dbReference>
<feature type="compositionally biased region" description="Basic and acidic residues" evidence="3">
    <location>
        <begin position="215"/>
        <end position="233"/>
    </location>
</feature>
<feature type="region of interest" description="Disordered" evidence="3">
    <location>
        <begin position="215"/>
        <end position="266"/>
    </location>
</feature>
<dbReference type="EMBL" id="HE576753">
    <property type="protein sequence ID" value="CCC68410.1"/>
    <property type="molecule type" value="Genomic_DNA"/>
</dbReference>
<dbReference type="GO" id="GO:0000723">
    <property type="term" value="P:telomere maintenance"/>
    <property type="evidence" value="ECO:0007669"/>
    <property type="project" value="EnsemblFungi"/>
</dbReference>
<keyword evidence="2" id="KW-0963">Cytoplasm</keyword>
<feature type="compositionally biased region" description="Low complexity" evidence="3">
    <location>
        <begin position="239"/>
        <end position="249"/>
    </location>
</feature>
<evidence type="ECO:0000313" key="6">
    <source>
        <dbReference type="Proteomes" id="UP000001640"/>
    </source>
</evidence>
<evidence type="ECO:0000313" key="5">
    <source>
        <dbReference type="EMBL" id="CCC68410.1"/>
    </source>
</evidence>
<dbReference type="AlphaFoldDB" id="G0VBT4"/>
<comment type="subcellular location">
    <subcellularLocation>
        <location evidence="1">Cytoplasm</location>
    </subcellularLocation>
</comment>
<dbReference type="GO" id="GO:0030371">
    <property type="term" value="F:translation repressor activity"/>
    <property type="evidence" value="ECO:0007669"/>
    <property type="project" value="EnsemblFungi"/>
</dbReference>
<organism evidence="5 6">
    <name type="scientific">Naumovozyma castellii</name>
    <name type="common">Yeast</name>
    <name type="synonym">Saccharomyces castellii</name>
    <dbReference type="NCBI Taxonomy" id="27288"/>
    <lineage>
        <taxon>Eukaryota</taxon>
        <taxon>Fungi</taxon>
        <taxon>Dikarya</taxon>
        <taxon>Ascomycota</taxon>
        <taxon>Saccharomycotina</taxon>
        <taxon>Saccharomycetes</taxon>
        <taxon>Saccharomycetales</taxon>
        <taxon>Saccharomycetaceae</taxon>
        <taxon>Naumovozyma</taxon>
    </lineage>
</organism>
<evidence type="ECO:0000256" key="2">
    <source>
        <dbReference type="ARBA" id="ARBA00022490"/>
    </source>
</evidence>
<dbReference type="HOGENOM" id="CLU_043312_2_0_1"/>
<feature type="compositionally biased region" description="Polar residues" evidence="3">
    <location>
        <begin position="257"/>
        <end position="266"/>
    </location>
</feature>
<dbReference type="Proteomes" id="UP000001640">
    <property type="component" value="Chromosome 2"/>
</dbReference>
<accession>G0VBT4</accession>
<dbReference type="GO" id="GO:0005634">
    <property type="term" value="C:nucleus"/>
    <property type="evidence" value="ECO:0007669"/>
    <property type="project" value="TreeGrafter"/>
</dbReference>
<dbReference type="GO" id="GO:0031929">
    <property type="term" value="P:TOR signaling"/>
    <property type="evidence" value="ECO:0007669"/>
    <property type="project" value="EnsemblFungi"/>
</dbReference>
<dbReference type="PANTHER" id="PTHR12299:SF17">
    <property type="entry name" value="AT19571P-RELATED"/>
    <property type="match status" value="1"/>
</dbReference>
<dbReference type="GO" id="GO:0045142">
    <property type="term" value="F:triplex DNA binding"/>
    <property type="evidence" value="ECO:0007669"/>
    <property type="project" value="EnsemblFungi"/>
</dbReference>
<dbReference type="GO" id="GO:0061770">
    <property type="term" value="F:translation elongation factor binding"/>
    <property type="evidence" value="ECO:0007669"/>
    <property type="project" value="EnsemblFungi"/>
</dbReference>
<reference evidence="5 6" key="1">
    <citation type="journal article" date="2011" name="Proc. Natl. Acad. Sci. U.S.A.">
        <title>Evolutionary erosion of yeast sex chromosomes by mating-type switching accidents.</title>
        <authorList>
            <person name="Gordon J.L."/>
            <person name="Armisen D."/>
            <person name="Proux-Wera E."/>
            <person name="Oheigeartaigh S.S."/>
            <person name="Byrne K.P."/>
            <person name="Wolfe K.H."/>
        </authorList>
    </citation>
    <scope>NUCLEOTIDE SEQUENCE [LARGE SCALE GENOMIC DNA]</scope>
    <source>
        <strain evidence="6">ATCC 76901 / BCRC 22586 / CBS 4309 / NBRC 1992 / NRRL Y-12630</strain>
    </source>
</reference>
<gene>
    <name evidence="5" type="primary">NCAS0B03260</name>
    <name evidence="5" type="ordered locus">NCAS_0B03260</name>
</gene>
<dbReference type="InterPro" id="IPR006861">
    <property type="entry name" value="HABP4_PAIRBP1-bd"/>
</dbReference>
<dbReference type="PANTHER" id="PTHR12299">
    <property type="entry name" value="HYALURONIC ACID-BINDING PROTEIN 4"/>
    <property type="match status" value="1"/>
</dbReference>
<feature type="region of interest" description="Disordered" evidence="3">
    <location>
        <begin position="1"/>
        <end position="147"/>
    </location>
</feature>
<feature type="compositionally biased region" description="Basic and acidic residues" evidence="3">
    <location>
        <begin position="90"/>
        <end position="119"/>
    </location>
</feature>
<dbReference type="Pfam" id="PF09598">
    <property type="entry name" value="Stm1_N"/>
    <property type="match status" value="1"/>
</dbReference>
<dbReference type="RefSeq" id="XP_003674784.1">
    <property type="nucleotide sequence ID" value="XM_003674736.1"/>
</dbReference>
<dbReference type="GO" id="GO:0141014">
    <property type="term" value="P:ribosome hibernation"/>
    <property type="evidence" value="ECO:0007669"/>
    <property type="project" value="EnsemblFungi"/>
</dbReference>
<reference key="2">
    <citation type="submission" date="2011-08" db="EMBL/GenBank/DDBJ databases">
        <title>Genome sequence of Naumovozyma castellii.</title>
        <authorList>
            <person name="Gordon J.L."/>
            <person name="Armisen D."/>
            <person name="Proux-Wera E."/>
            <person name="OhEigeartaigh S.S."/>
            <person name="Byrne K.P."/>
            <person name="Wolfe K.H."/>
        </authorList>
    </citation>
    <scope>NUCLEOTIDE SEQUENCE</scope>
    <source>
        <strain>Type strain:CBS 4309</strain>
    </source>
</reference>
<dbReference type="SMART" id="SM01233">
    <property type="entry name" value="HABP4_PAI-RBP1"/>
    <property type="match status" value="1"/>
</dbReference>
<dbReference type="InterPro" id="IPR039764">
    <property type="entry name" value="HABP4/SERBP1-like"/>
</dbReference>
<dbReference type="InterPro" id="IPR019084">
    <property type="entry name" value="STM1-like_N"/>
</dbReference>